<feature type="transmembrane region" description="Helical" evidence="1">
    <location>
        <begin position="12"/>
        <end position="31"/>
    </location>
</feature>
<keyword evidence="1" id="KW-0812">Transmembrane</keyword>
<feature type="transmembrane region" description="Helical" evidence="1">
    <location>
        <begin position="43"/>
        <end position="61"/>
    </location>
</feature>
<reference evidence="2 3" key="1">
    <citation type="submission" date="2019-07" db="EMBL/GenBank/DDBJ databases">
        <title>Whole genome shotgun sequence of Marinococcus halophilus NBRC 102359.</title>
        <authorList>
            <person name="Hosoyama A."/>
            <person name="Uohara A."/>
            <person name="Ohji S."/>
            <person name="Ichikawa N."/>
        </authorList>
    </citation>
    <scope>NUCLEOTIDE SEQUENCE [LARGE SCALE GENOMIC DNA]</scope>
    <source>
        <strain evidence="2 3">NBRC 102359</strain>
    </source>
</reference>
<protein>
    <submittedName>
        <fullName evidence="2">Uncharacterized protein</fullName>
    </submittedName>
</protein>
<dbReference type="STRING" id="1371.GCA_900166605_02665"/>
<organism evidence="2 3">
    <name type="scientific">Marinococcus halophilus</name>
    <dbReference type="NCBI Taxonomy" id="1371"/>
    <lineage>
        <taxon>Bacteria</taxon>
        <taxon>Bacillati</taxon>
        <taxon>Bacillota</taxon>
        <taxon>Bacilli</taxon>
        <taxon>Bacillales</taxon>
        <taxon>Bacillaceae</taxon>
        <taxon>Marinococcus</taxon>
    </lineage>
</organism>
<proteinExistence type="predicted"/>
<keyword evidence="1" id="KW-1133">Transmembrane helix</keyword>
<evidence type="ECO:0000256" key="1">
    <source>
        <dbReference type="SAM" id="Phobius"/>
    </source>
</evidence>
<accession>A0A510Y722</accession>
<keyword evidence="3" id="KW-1185">Reference proteome</keyword>
<evidence type="ECO:0000313" key="2">
    <source>
        <dbReference type="EMBL" id="GEK58267.1"/>
    </source>
</evidence>
<gene>
    <name evidence="2" type="ORF">MHA01_11720</name>
</gene>
<name>A0A510Y722_MARHA</name>
<feature type="transmembrane region" description="Helical" evidence="1">
    <location>
        <begin position="73"/>
        <end position="92"/>
    </location>
</feature>
<keyword evidence="1" id="KW-0472">Membrane</keyword>
<evidence type="ECO:0000313" key="3">
    <source>
        <dbReference type="Proteomes" id="UP000321051"/>
    </source>
</evidence>
<dbReference type="Proteomes" id="UP000321051">
    <property type="component" value="Unassembled WGS sequence"/>
</dbReference>
<comment type="caution">
    <text evidence="2">The sequence shown here is derived from an EMBL/GenBank/DDBJ whole genome shotgun (WGS) entry which is preliminary data.</text>
</comment>
<dbReference type="EMBL" id="BJUN01000005">
    <property type="protein sequence ID" value="GEK58267.1"/>
    <property type="molecule type" value="Genomic_DNA"/>
</dbReference>
<dbReference type="AlphaFoldDB" id="A0A510Y722"/>
<sequence length="96" mass="10918">MEAVRNRIRTMLIFLLNGLIFIWIFIVNIMAFTGQSYLGNTAMSFPLLLTVNLFLIWNYNCGAKESINKAEAVWFRILAALLLMGTISFVLAEVLN</sequence>